<dbReference type="InterPro" id="IPR039781">
    <property type="entry name" value="Rad21/Rec8-like"/>
</dbReference>
<dbReference type="InterPro" id="IPR006909">
    <property type="entry name" value="Rad21/Rec8_C_eu"/>
</dbReference>
<feature type="region of interest" description="Disordered" evidence="4">
    <location>
        <begin position="186"/>
        <end position="216"/>
    </location>
</feature>
<dbReference type="GO" id="GO:0030892">
    <property type="term" value="C:mitotic cohesin complex"/>
    <property type="evidence" value="ECO:0007669"/>
    <property type="project" value="TreeGrafter"/>
</dbReference>
<dbReference type="Proteomes" id="UP000027265">
    <property type="component" value="Unassembled WGS sequence"/>
</dbReference>
<dbReference type="EMBL" id="KL197724">
    <property type="protein sequence ID" value="KDQ55875.1"/>
    <property type="molecule type" value="Genomic_DNA"/>
</dbReference>
<proteinExistence type="inferred from homology"/>
<dbReference type="InterPro" id="IPR036390">
    <property type="entry name" value="WH_DNA-bd_sf"/>
</dbReference>
<dbReference type="FunCoup" id="A0A067PPZ1">
    <property type="interactions" value="299"/>
</dbReference>
<dbReference type="OrthoDB" id="10071381at2759"/>
<dbReference type="AlphaFoldDB" id="A0A067PPZ1"/>
<dbReference type="Pfam" id="PF04824">
    <property type="entry name" value="Rad21_Rec8"/>
    <property type="match status" value="1"/>
</dbReference>
<feature type="region of interest" description="Disordered" evidence="4">
    <location>
        <begin position="428"/>
        <end position="466"/>
    </location>
</feature>
<comment type="subcellular location">
    <subcellularLocation>
        <location evidence="1">Nucleus</location>
    </subcellularLocation>
</comment>
<comment type="similarity">
    <text evidence="2">Belongs to the rad21 family.</text>
</comment>
<evidence type="ECO:0000259" key="6">
    <source>
        <dbReference type="Pfam" id="PF04825"/>
    </source>
</evidence>
<dbReference type="GO" id="GO:0007064">
    <property type="term" value="P:mitotic sister chromatid cohesion"/>
    <property type="evidence" value="ECO:0007669"/>
    <property type="project" value="TreeGrafter"/>
</dbReference>
<evidence type="ECO:0000256" key="3">
    <source>
        <dbReference type="ARBA" id="ARBA00023242"/>
    </source>
</evidence>
<evidence type="ECO:0000259" key="5">
    <source>
        <dbReference type="Pfam" id="PF04824"/>
    </source>
</evidence>
<dbReference type="SUPFAM" id="SSF46785">
    <property type="entry name" value="Winged helix' DNA-binding domain"/>
    <property type="match status" value="1"/>
</dbReference>
<gene>
    <name evidence="7" type="ORF">JAAARDRAFT_180766</name>
</gene>
<dbReference type="HOGENOM" id="CLU_015775_0_0_1"/>
<evidence type="ECO:0000313" key="8">
    <source>
        <dbReference type="Proteomes" id="UP000027265"/>
    </source>
</evidence>
<feature type="domain" description="Rad21/Rec8-like protein N-terminal" evidence="6">
    <location>
        <begin position="1"/>
        <end position="101"/>
    </location>
</feature>
<feature type="domain" description="Rad21/Rec8-like protein C-terminal eukaryotic" evidence="5">
    <location>
        <begin position="611"/>
        <end position="663"/>
    </location>
</feature>
<protein>
    <recommendedName>
        <fullName evidence="9">Rad21/Rec8-like protein N-terminal domain-containing protein</fullName>
    </recommendedName>
</protein>
<feature type="compositionally biased region" description="Pro residues" evidence="4">
    <location>
        <begin position="299"/>
        <end position="310"/>
    </location>
</feature>
<dbReference type="Gene3D" id="1.10.10.580">
    <property type="entry name" value="Structural maintenance of chromosome 1. Chain E"/>
    <property type="match status" value="1"/>
</dbReference>
<feature type="region of interest" description="Disordered" evidence="4">
    <location>
        <begin position="273"/>
        <end position="313"/>
    </location>
</feature>
<dbReference type="GO" id="GO:1990414">
    <property type="term" value="P:replication-born double-strand break repair via sister chromatid exchange"/>
    <property type="evidence" value="ECO:0007669"/>
    <property type="project" value="TreeGrafter"/>
</dbReference>
<name>A0A067PPZ1_9AGAM</name>
<dbReference type="Pfam" id="PF04825">
    <property type="entry name" value="Rad21_Rec8_N"/>
    <property type="match status" value="1"/>
</dbReference>
<evidence type="ECO:0000313" key="7">
    <source>
        <dbReference type="EMBL" id="KDQ55875.1"/>
    </source>
</evidence>
<dbReference type="PANTHER" id="PTHR12585">
    <property type="entry name" value="SCC1 / RAD21 FAMILY MEMBER"/>
    <property type="match status" value="1"/>
</dbReference>
<feature type="compositionally biased region" description="Basic and acidic residues" evidence="4">
    <location>
        <begin position="276"/>
        <end position="287"/>
    </location>
</feature>
<dbReference type="GO" id="GO:0003682">
    <property type="term" value="F:chromatin binding"/>
    <property type="evidence" value="ECO:0007669"/>
    <property type="project" value="TreeGrafter"/>
</dbReference>
<evidence type="ECO:0000256" key="2">
    <source>
        <dbReference type="ARBA" id="ARBA00009870"/>
    </source>
</evidence>
<dbReference type="InterPro" id="IPR023093">
    <property type="entry name" value="ScpA-like_C"/>
</dbReference>
<keyword evidence="3" id="KW-0539">Nucleus</keyword>
<dbReference type="InParanoid" id="A0A067PPZ1"/>
<dbReference type="GO" id="GO:0005634">
    <property type="term" value="C:nucleus"/>
    <property type="evidence" value="ECO:0007669"/>
    <property type="project" value="UniProtKB-SubCell"/>
</dbReference>
<organism evidence="7 8">
    <name type="scientific">Jaapia argillacea MUCL 33604</name>
    <dbReference type="NCBI Taxonomy" id="933084"/>
    <lineage>
        <taxon>Eukaryota</taxon>
        <taxon>Fungi</taxon>
        <taxon>Dikarya</taxon>
        <taxon>Basidiomycota</taxon>
        <taxon>Agaricomycotina</taxon>
        <taxon>Agaricomycetes</taxon>
        <taxon>Agaricomycetidae</taxon>
        <taxon>Jaapiales</taxon>
        <taxon>Jaapiaceae</taxon>
        <taxon>Jaapia</taxon>
    </lineage>
</organism>
<sequence length="683" mass="74657">MFYSEAILTRRGPLAKVWLAAHMERKLTKAQTLQTDIEQSVEAIVGQEVEIMALRLSGQLLLGVVRIYSRKAKYLLDDCNEALLKIKMAFRPGLVDLTEDQLNVKSNAITLQGNDVDLDFLLPDVNWEMDFDLQIPQPQGHHVAKEADITLASADDIDFNVDDPGYGWDLGPSDGIGSQDYDIDLGLDFDDRPVPTDQAPREEDDSFSVEVGRDAPVRRDARESLASHLLGQHGEDMDMDILSQKSREPSEHPFGADVDMDFGLDLGMDVDLGIDFNDHPPSDREKTPGQTRSATSPLSEPPQTPPPDVPLTPGAAVAEAQASGTKAKRKQKEKKQIIDAVTELEDGPGARTGRGRNATEANKDVSDILTEPHFLPRSTLTMRLLEIREDPLAHFLPTKVTPNGTYFCAAPPGMAPELAELFMRPLQHAAGPKRRAASPEKGPNKKPRLESSVAPEDEVEEARRAESLAPSIALGSDALGRRSVGPGLDADLNLDFGDQTGGLEDFQMDIGGDVDVGAGVADIDLGEQRARSKSIAPSELTRLSRMSTPVLEGEGEESYADADCPIAVFDARSQQGQEAADQEGKGYSKNTVKALNIIRKELQPGEDEEEEEKVMSFGKMSHKASRRAASSFFFELLVLGTRDCVNLQQNGAFENIEVRAKEKLWTRQRQPSVAASVISSFAM</sequence>
<accession>A0A067PPZ1</accession>
<dbReference type="STRING" id="933084.A0A067PPZ1"/>
<evidence type="ECO:0000256" key="4">
    <source>
        <dbReference type="SAM" id="MobiDB-lite"/>
    </source>
</evidence>
<evidence type="ECO:0000256" key="1">
    <source>
        <dbReference type="ARBA" id="ARBA00004123"/>
    </source>
</evidence>
<keyword evidence="8" id="KW-1185">Reference proteome</keyword>
<evidence type="ECO:0008006" key="9">
    <source>
        <dbReference type="Google" id="ProtNLM"/>
    </source>
</evidence>
<reference evidence="8" key="1">
    <citation type="journal article" date="2014" name="Proc. Natl. Acad. Sci. U.S.A.">
        <title>Extensive sampling of basidiomycete genomes demonstrates inadequacy of the white-rot/brown-rot paradigm for wood decay fungi.</title>
        <authorList>
            <person name="Riley R."/>
            <person name="Salamov A.A."/>
            <person name="Brown D.W."/>
            <person name="Nagy L.G."/>
            <person name="Floudas D."/>
            <person name="Held B.W."/>
            <person name="Levasseur A."/>
            <person name="Lombard V."/>
            <person name="Morin E."/>
            <person name="Otillar R."/>
            <person name="Lindquist E.A."/>
            <person name="Sun H."/>
            <person name="LaButti K.M."/>
            <person name="Schmutz J."/>
            <person name="Jabbour D."/>
            <person name="Luo H."/>
            <person name="Baker S.E."/>
            <person name="Pisabarro A.G."/>
            <person name="Walton J.D."/>
            <person name="Blanchette R.A."/>
            <person name="Henrissat B."/>
            <person name="Martin F."/>
            <person name="Cullen D."/>
            <person name="Hibbett D.S."/>
            <person name="Grigoriev I.V."/>
        </authorList>
    </citation>
    <scope>NUCLEOTIDE SEQUENCE [LARGE SCALE GENOMIC DNA]</scope>
    <source>
        <strain evidence="8">MUCL 33604</strain>
    </source>
</reference>
<dbReference type="PANTHER" id="PTHR12585:SF69">
    <property type="entry name" value="FI11703P"/>
    <property type="match status" value="1"/>
</dbReference>
<dbReference type="InterPro" id="IPR006910">
    <property type="entry name" value="Rad21_Rec8_N"/>
</dbReference>
<feature type="region of interest" description="Disordered" evidence="4">
    <location>
        <begin position="340"/>
        <end position="363"/>
    </location>
</feature>